<evidence type="ECO:0000259" key="1">
    <source>
        <dbReference type="Pfam" id="PF08670"/>
    </source>
</evidence>
<dbReference type="RefSeq" id="XP_002291728.1">
    <property type="nucleotide sequence ID" value="XM_002291692.1"/>
</dbReference>
<reference evidence="2 3" key="1">
    <citation type="journal article" date="2004" name="Science">
        <title>The genome of the diatom Thalassiosira pseudonana: ecology, evolution, and metabolism.</title>
        <authorList>
            <person name="Armbrust E.V."/>
            <person name="Berges J.A."/>
            <person name="Bowler C."/>
            <person name="Green B.R."/>
            <person name="Martinez D."/>
            <person name="Putnam N.H."/>
            <person name="Zhou S."/>
            <person name="Allen A.E."/>
            <person name="Apt K.E."/>
            <person name="Bechner M."/>
            <person name="Brzezinski M.A."/>
            <person name="Chaal B.K."/>
            <person name="Chiovitti A."/>
            <person name="Davis A.K."/>
            <person name="Demarest M.S."/>
            <person name="Detter J.C."/>
            <person name="Glavina T."/>
            <person name="Goodstein D."/>
            <person name="Hadi M.Z."/>
            <person name="Hellsten U."/>
            <person name="Hildebrand M."/>
            <person name="Jenkins B.D."/>
            <person name="Jurka J."/>
            <person name="Kapitonov V.V."/>
            <person name="Kroger N."/>
            <person name="Lau W.W."/>
            <person name="Lane T.W."/>
            <person name="Larimer F.W."/>
            <person name="Lippmeier J.C."/>
            <person name="Lucas S."/>
            <person name="Medina M."/>
            <person name="Montsant A."/>
            <person name="Obornik M."/>
            <person name="Parker M.S."/>
            <person name="Palenik B."/>
            <person name="Pazour G.J."/>
            <person name="Richardson P.M."/>
            <person name="Rynearson T.A."/>
            <person name="Saito M.A."/>
            <person name="Schwartz D.C."/>
            <person name="Thamatrakoln K."/>
            <person name="Valentin K."/>
            <person name="Vardi A."/>
            <person name="Wilkerson F.P."/>
            <person name="Rokhsar D.S."/>
        </authorList>
    </citation>
    <scope>NUCLEOTIDE SEQUENCE [LARGE SCALE GENOMIC DNA]</scope>
    <source>
        <strain evidence="2 3">CCMP1335</strain>
    </source>
</reference>
<sequence>MMLSTFTPSLLPSVTPSPITPRLVYRHRPHLSPLSSPAVGRCIINTSLHASAACDDGFATELEPHFTSPSTLSWLRKMDLSYKLERGEDLMDVLIREDDVGIDTIRNSSNDDKHLQLATACATSQLPIASHDFLRSSEAIYIYGNLSFLKGFGYDWDEFVVLPSRKCVETEGEVEERQRLLDAVKENAVQSDTAHGAQKKDDDSTAKYDNLIRVRKDKRKILLKGVNLWNVYDIASDEEIHETRLAIEKGDVKAIGQAVWIKHVDFLD</sequence>
<dbReference type="EMBL" id="CM000644">
    <property type="protein sequence ID" value="EED90579.1"/>
    <property type="molecule type" value="Genomic_DNA"/>
</dbReference>
<dbReference type="AlphaFoldDB" id="B8C6J5"/>
<feature type="domain" description="MEKHLA" evidence="1">
    <location>
        <begin position="116"/>
        <end position="190"/>
    </location>
</feature>
<dbReference type="InterPro" id="IPR013978">
    <property type="entry name" value="MEKHLA"/>
</dbReference>
<dbReference type="HOGENOM" id="CLU_1040074_0_0_1"/>
<proteinExistence type="predicted"/>
<reference evidence="2 3" key="2">
    <citation type="journal article" date="2008" name="Nature">
        <title>The Phaeodactylum genome reveals the evolutionary history of diatom genomes.</title>
        <authorList>
            <person name="Bowler C."/>
            <person name="Allen A.E."/>
            <person name="Badger J.H."/>
            <person name="Grimwood J."/>
            <person name="Jabbari K."/>
            <person name="Kuo A."/>
            <person name="Maheswari U."/>
            <person name="Martens C."/>
            <person name="Maumus F."/>
            <person name="Otillar R.P."/>
            <person name="Rayko E."/>
            <person name="Salamov A."/>
            <person name="Vandepoele K."/>
            <person name="Beszteri B."/>
            <person name="Gruber A."/>
            <person name="Heijde M."/>
            <person name="Katinka M."/>
            <person name="Mock T."/>
            <person name="Valentin K."/>
            <person name="Verret F."/>
            <person name="Berges J.A."/>
            <person name="Brownlee C."/>
            <person name="Cadoret J.P."/>
            <person name="Chiovitti A."/>
            <person name="Choi C.J."/>
            <person name="Coesel S."/>
            <person name="De Martino A."/>
            <person name="Detter J.C."/>
            <person name="Durkin C."/>
            <person name="Falciatore A."/>
            <person name="Fournet J."/>
            <person name="Haruta M."/>
            <person name="Huysman M.J."/>
            <person name="Jenkins B.D."/>
            <person name="Jiroutova K."/>
            <person name="Jorgensen R.E."/>
            <person name="Joubert Y."/>
            <person name="Kaplan A."/>
            <person name="Kroger N."/>
            <person name="Kroth P.G."/>
            <person name="La Roche J."/>
            <person name="Lindquist E."/>
            <person name="Lommer M."/>
            <person name="Martin-Jezequel V."/>
            <person name="Lopez P.J."/>
            <person name="Lucas S."/>
            <person name="Mangogna M."/>
            <person name="McGinnis K."/>
            <person name="Medlin L.K."/>
            <person name="Montsant A."/>
            <person name="Oudot-Le Secq M.P."/>
            <person name="Napoli C."/>
            <person name="Obornik M."/>
            <person name="Parker M.S."/>
            <person name="Petit J.L."/>
            <person name="Porcel B.M."/>
            <person name="Poulsen N."/>
            <person name="Robison M."/>
            <person name="Rychlewski L."/>
            <person name="Rynearson T.A."/>
            <person name="Schmutz J."/>
            <person name="Shapiro H."/>
            <person name="Siaut M."/>
            <person name="Stanley M."/>
            <person name="Sussman M.R."/>
            <person name="Taylor A.R."/>
            <person name="Vardi A."/>
            <person name="von Dassow P."/>
            <person name="Vyverman W."/>
            <person name="Willis A."/>
            <person name="Wyrwicz L.S."/>
            <person name="Rokhsar D.S."/>
            <person name="Weissenbach J."/>
            <person name="Armbrust E.V."/>
            <person name="Green B.R."/>
            <person name="Van de Peer Y."/>
            <person name="Grigoriev I.V."/>
        </authorList>
    </citation>
    <scope>NUCLEOTIDE SEQUENCE [LARGE SCALE GENOMIC DNA]</scope>
    <source>
        <strain evidence="2 3">CCMP1335</strain>
    </source>
</reference>
<evidence type="ECO:0000313" key="3">
    <source>
        <dbReference type="Proteomes" id="UP000001449"/>
    </source>
</evidence>
<accession>B8C6J5</accession>
<keyword evidence="3" id="KW-1185">Reference proteome</keyword>
<dbReference type="InParanoid" id="B8C6J5"/>
<protein>
    <recommendedName>
        <fullName evidence="1">MEKHLA domain-containing protein</fullName>
    </recommendedName>
</protein>
<dbReference type="Pfam" id="PF08670">
    <property type="entry name" value="MEKHLA"/>
    <property type="match status" value="1"/>
</dbReference>
<dbReference type="eggNOG" id="ENOG502T11Y">
    <property type="taxonomic scope" value="Eukaryota"/>
</dbReference>
<dbReference type="KEGG" id="tps:THAPSDRAFT_7448"/>
<dbReference type="GeneID" id="7450109"/>
<dbReference type="Proteomes" id="UP000001449">
    <property type="component" value="Chromosome 8"/>
</dbReference>
<evidence type="ECO:0000313" key="2">
    <source>
        <dbReference type="EMBL" id="EED90579.1"/>
    </source>
</evidence>
<organism evidence="2 3">
    <name type="scientific">Thalassiosira pseudonana</name>
    <name type="common">Marine diatom</name>
    <name type="synonym">Cyclotella nana</name>
    <dbReference type="NCBI Taxonomy" id="35128"/>
    <lineage>
        <taxon>Eukaryota</taxon>
        <taxon>Sar</taxon>
        <taxon>Stramenopiles</taxon>
        <taxon>Ochrophyta</taxon>
        <taxon>Bacillariophyta</taxon>
        <taxon>Coscinodiscophyceae</taxon>
        <taxon>Thalassiosirophycidae</taxon>
        <taxon>Thalassiosirales</taxon>
        <taxon>Thalassiosiraceae</taxon>
        <taxon>Thalassiosira</taxon>
    </lineage>
</organism>
<name>B8C6J5_THAPS</name>
<dbReference type="PaxDb" id="35128-Thaps7448"/>
<gene>
    <name evidence="2" type="ORF">THAPSDRAFT_7448</name>
</gene>